<dbReference type="InterPro" id="IPR023214">
    <property type="entry name" value="HAD_sf"/>
</dbReference>
<gene>
    <name evidence="1" type="ORF">GCM10022236_36470</name>
</gene>
<evidence type="ECO:0000313" key="1">
    <source>
        <dbReference type="EMBL" id="GAA3630659.1"/>
    </source>
</evidence>
<dbReference type="PANTHER" id="PTHR18901:SF38">
    <property type="entry name" value="PSEUDOURIDINE-5'-PHOSPHATASE"/>
    <property type="match status" value="1"/>
</dbReference>
<comment type="caution">
    <text evidence="1">The sequence shown here is derived from an EMBL/GenBank/DDBJ whole genome shotgun (WGS) entry which is preliminary data.</text>
</comment>
<accession>A0ABP7AEZ3</accession>
<organism evidence="1 2">
    <name type="scientific">Microlunatus ginsengisoli</name>
    <dbReference type="NCBI Taxonomy" id="363863"/>
    <lineage>
        <taxon>Bacteria</taxon>
        <taxon>Bacillati</taxon>
        <taxon>Actinomycetota</taxon>
        <taxon>Actinomycetes</taxon>
        <taxon>Propionibacteriales</taxon>
        <taxon>Propionibacteriaceae</taxon>
        <taxon>Microlunatus</taxon>
    </lineage>
</organism>
<dbReference type="SFLD" id="SFLDG01129">
    <property type="entry name" value="C1.5:_HAD__Beta-PGM__Phosphata"/>
    <property type="match status" value="1"/>
</dbReference>
<sequence length="240" mass="25906">MNDPASTIDPPRTVSQAQRPAAVLWDFDGTLADTEPLWIKAEFALVESLGATWSYEHAEYMVGNSLLDSGAYILQVIGRPDLEPAWVVDRLIEQVVAELDEQPIPWRPGALELLQTLNDARIPCALVSASYRVILDAVLRRLPYGRFTESVAGDEVSLGKPDPEPYLLAAERLGVRARDCVVIEDSANGAASGNASGALVLAVETYVHVPRVTRRVHRDTLVGLGVDDLAGLLGQANATA</sequence>
<evidence type="ECO:0000313" key="2">
    <source>
        <dbReference type="Proteomes" id="UP001501490"/>
    </source>
</evidence>
<dbReference type="NCBIfam" id="TIGR01509">
    <property type="entry name" value="HAD-SF-IA-v3"/>
    <property type="match status" value="1"/>
</dbReference>
<dbReference type="EMBL" id="BAABAB010000026">
    <property type="protein sequence ID" value="GAA3630659.1"/>
    <property type="molecule type" value="Genomic_DNA"/>
</dbReference>
<dbReference type="Gene3D" id="3.40.50.1000">
    <property type="entry name" value="HAD superfamily/HAD-like"/>
    <property type="match status" value="1"/>
</dbReference>
<dbReference type="RefSeq" id="WP_344807205.1">
    <property type="nucleotide sequence ID" value="NZ_BAABAB010000026.1"/>
</dbReference>
<dbReference type="SFLD" id="SFLDS00003">
    <property type="entry name" value="Haloacid_Dehalogenase"/>
    <property type="match status" value="1"/>
</dbReference>
<dbReference type="InterPro" id="IPR036412">
    <property type="entry name" value="HAD-like_sf"/>
</dbReference>
<dbReference type="InterPro" id="IPR006439">
    <property type="entry name" value="HAD-SF_hydro_IA"/>
</dbReference>
<dbReference type="InterPro" id="IPR023198">
    <property type="entry name" value="PGP-like_dom2"/>
</dbReference>
<keyword evidence="2" id="KW-1185">Reference proteome</keyword>
<proteinExistence type="predicted"/>
<dbReference type="Gene3D" id="1.10.150.240">
    <property type="entry name" value="Putative phosphatase, domain 2"/>
    <property type="match status" value="1"/>
</dbReference>
<name>A0ABP7AEZ3_9ACTN</name>
<reference evidence="2" key="1">
    <citation type="journal article" date="2019" name="Int. J. Syst. Evol. Microbiol.">
        <title>The Global Catalogue of Microorganisms (GCM) 10K type strain sequencing project: providing services to taxonomists for standard genome sequencing and annotation.</title>
        <authorList>
            <consortium name="The Broad Institute Genomics Platform"/>
            <consortium name="The Broad Institute Genome Sequencing Center for Infectious Disease"/>
            <person name="Wu L."/>
            <person name="Ma J."/>
        </authorList>
    </citation>
    <scope>NUCLEOTIDE SEQUENCE [LARGE SCALE GENOMIC DNA]</scope>
    <source>
        <strain evidence="2">JCM 16929</strain>
    </source>
</reference>
<dbReference type="Pfam" id="PF00702">
    <property type="entry name" value="Hydrolase"/>
    <property type="match status" value="1"/>
</dbReference>
<dbReference type="SUPFAM" id="SSF56784">
    <property type="entry name" value="HAD-like"/>
    <property type="match status" value="1"/>
</dbReference>
<dbReference type="PANTHER" id="PTHR18901">
    <property type="entry name" value="2-DEOXYGLUCOSE-6-PHOSPHATE PHOSPHATASE 2"/>
    <property type="match status" value="1"/>
</dbReference>
<dbReference type="Proteomes" id="UP001501490">
    <property type="component" value="Unassembled WGS sequence"/>
</dbReference>
<dbReference type="CDD" id="cd07505">
    <property type="entry name" value="HAD_BPGM-like"/>
    <property type="match status" value="1"/>
</dbReference>
<protein>
    <submittedName>
        <fullName evidence="1">HAD family phosphatase</fullName>
    </submittedName>
</protein>